<comment type="caution">
    <text evidence="1">The sequence shown here is derived from an EMBL/GenBank/DDBJ whole genome shotgun (WGS) entry which is preliminary data.</text>
</comment>
<evidence type="ECO:0000313" key="1">
    <source>
        <dbReference type="EMBL" id="EAM47496.1"/>
    </source>
</evidence>
<dbReference type="KEGG" id="cwa:CwatDRAFT_0079"/>
<accession>Q4BUB8</accession>
<name>Q4BUB8_CROWT</name>
<reference evidence="1" key="2">
    <citation type="submission" date="2005-06" db="EMBL/GenBank/DDBJ databases">
        <title>Sequencing of the draft genome and assembly of Crocosphaera watsonii WH 8501.</title>
        <authorList>
            <consortium name="US DOE Joint Genome Institute (JGI-PGF)"/>
            <person name="Copeland A."/>
            <person name="Lucas S."/>
            <person name="Lapidus A."/>
            <person name="Barry K."/>
            <person name="Detter C."/>
            <person name="Glavina T."/>
            <person name="Hammon N."/>
            <person name="Israni S."/>
            <person name="Pitluck S."/>
            <person name="Richardson P."/>
        </authorList>
    </citation>
    <scope>NUCLEOTIDE SEQUENCE [LARGE SCALE GENOMIC DNA]</scope>
    <source>
        <strain evidence="1">WH 8501</strain>
    </source>
</reference>
<dbReference type="AlphaFoldDB" id="Q4BUB8"/>
<dbReference type="Proteomes" id="UP000003922">
    <property type="component" value="Unassembled WGS sequence"/>
</dbReference>
<evidence type="ECO:0000313" key="2">
    <source>
        <dbReference type="Proteomes" id="UP000003922"/>
    </source>
</evidence>
<keyword evidence="2" id="KW-1185">Reference proteome</keyword>
<reference evidence="1" key="3">
    <citation type="submission" date="2016-12" db="EMBL/GenBank/DDBJ databases">
        <title>Annotation of the draft genome assembly of Crocosphaera watsonii WH 8501.</title>
        <authorList>
            <consortium name="US DOE Joint Genome Institute (JGI-ORNL)"/>
            <person name="Larimer F."/>
            <person name="Land M."/>
        </authorList>
    </citation>
    <scope>NUCLEOTIDE SEQUENCE</scope>
    <source>
        <strain evidence="1">WH 8501</strain>
    </source>
</reference>
<sequence length="146" mass="16912">MYANIKRGCLLQLRLMSSRSELKTSQDVHLRAKQIKSLIRSLKQKIKKIEREGEVAPANCHIIRYQVNGKGTIYWYYKLQAAESIFPMATNNEKKTKYKYLGRAGSSAHIDAVEKLTRRNLIDELERVIQSLTESYLDIYIGTETE</sequence>
<organism evidence="1 2">
    <name type="scientific">Crocosphaera watsonii WH 8501</name>
    <dbReference type="NCBI Taxonomy" id="165597"/>
    <lineage>
        <taxon>Bacteria</taxon>
        <taxon>Bacillati</taxon>
        <taxon>Cyanobacteriota</taxon>
        <taxon>Cyanophyceae</taxon>
        <taxon>Oscillatoriophycideae</taxon>
        <taxon>Chroococcales</taxon>
        <taxon>Aphanothecaceae</taxon>
        <taxon>Crocosphaera</taxon>
    </lineage>
</organism>
<gene>
    <name evidence="1" type="ORF">CwatDRAFT_0079</name>
</gene>
<dbReference type="EMBL" id="AADV02000297">
    <property type="protein sequence ID" value="EAM47496.1"/>
    <property type="molecule type" value="Genomic_DNA"/>
</dbReference>
<reference evidence="1" key="1">
    <citation type="submission" date="2004-02" db="EMBL/GenBank/DDBJ databases">
        <authorList>
            <consortium name="DOE Joint Genome Institute"/>
        </authorList>
    </citation>
    <scope>NUCLEOTIDE SEQUENCE [LARGE SCALE GENOMIC DNA]</scope>
    <source>
        <strain evidence="1">WH 8501</strain>
    </source>
</reference>
<proteinExistence type="predicted"/>
<protein>
    <submittedName>
        <fullName evidence="1">Uncharacterized protein</fullName>
    </submittedName>
</protein>